<protein>
    <submittedName>
        <fullName evidence="2">Uncharacterized protein</fullName>
    </submittedName>
</protein>
<feature type="compositionally biased region" description="Gly residues" evidence="1">
    <location>
        <begin position="374"/>
        <end position="409"/>
    </location>
</feature>
<evidence type="ECO:0000313" key="2">
    <source>
        <dbReference type="EMBL" id="GBG85265.1"/>
    </source>
</evidence>
<dbReference type="AlphaFoldDB" id="A0A388LSM7"/>
<feature type="compositionally biased region" description="Acidic residues" evidence="1">
    <location>
        <begin position="177"/>
        <end position="193"/>
    </location>
</feature>
<name>A0A388LSM7_CHABU</name>
<dbReference type="Proteomes" id="UP000265515">
    <property type="component" value="Unassembled WGS sequence"/>
</dbReference>
<reference evidence="2 3" key="1">
    <citation type="journal article" date="2018" name="Cell">
        <title>The Chara Genome: Secondary Complexity and Implications for Plant Terrestrialization.</title>
        <authorList>
            <person name="Nishiyama T."/>
            <person name="Sakayama H."/>
            <person name="Vries J.D."/>
            <person name="Buschmann H."/>
            <person name="Saint-Marcoux D."/>
            <person name="Ullrich K.K."/>
            <person name="Haas F.B."/>
            <person name="Vanderstraeten L."/>
            <person name="Becker D."/>
            <person name="Lang D."/>
            <person name="Vosolsobe S."/>
            <person name="Rombauts S."/>
            <person name="Wilhelmsson P.K.I."/>
            <person name="Janitza P."/>
            <person name="Kern R."/>
            <person name="Heyl A."/>
            <person name="Rumpler F."/>
            <person name="Villalobos L.I.A.C."/>
            <person name="Clay J.M."/>
            <person name="Skokan R."/>
            <person name="Toyoda A."/>
            <person name="Suzuki Y."/>
            <person name="Kagoshima H."/>
            <person name="Schijlen E."/>
            <person name="Tajeshwar N."/>
            <person name="Catarino B."/>
            <person name="Hetherington A.J."/>
            <person name="Saltykova A."/>
            <person name="Bonnot C."/>
            <person name="Breuninger H."/>
            <person name="Symeonidi A."/>
            <person name="Radhakrishnan G.V."/>
            <person name="Van Nieuwerburgh F."/>
            <person name="Deforce D."/>
            <person name="Chang C."/>
            <person name="Karol K.G."/>
            <person name="Hedrich R."/>
            <person name="Ulvskov P."/>
            <person name="Glockner G."/>
            <person name="Delwiche C.F."/>
            <person name="Petrasek J."/>
            <person name="Van de Peer Y."/>
            <person name="Friml J."/>
            <person name="Beilby M."/>
            <person name="Dolan L."/>
            <person name="Kohara Y."/>
            <person name="Sugano S."/>
            <person name="Fujiyama A."/>
            <person name="Delaux P.-M."/>
            <person name="Quint M."/>
            <person name="TheiBen G."/>
            <person name="Hagemann M."/>
            <person name="Harholt J."/>
            <person name="Dunand C."/>
            <person name="Zachgo S."/>
            <person name="Langdale J."/>
            <person name="Maumus F."/>
            <person name="Straeten D.V.D."/>
            <person name="Gould S.B."/>
            <person name="Rensing S.A."/>
        </authorList>
    </citation>
    <scope>NUCLEOTIDE SEQUENCE [LARGE SCALE GENOMIC DNA]</scope>
    <source>
        <strain evidence="2 3">S276</strain>
    </source>
</reference>
<dbReference type="Gramene" id="GBG85265">
    <property type="protein sequence ID" value="GBG85265"/>
    <property type="gene ID" value="CBR_g39833"/>
</dbReference>
<dbReference type="EMBL" id="BFEA01000512">
    <property type="protein sequence ID" value="GBG85265.1"/>
    <property type="molecule type" value="Genomic_DNA"/>
</dbReference>
<feature type="compositionally biased region" description="Acidic residues" evidence="1">
    <location>
        <begin position="346"/>
        <end position="356"/>
    </location>
</feature>
<feature type="region of interest" description="Disordered" evidence="1">
    <location>
        <begin position="639"/>
        <end position="691"/>
    </location>
</feature>
<evidence type="ECO:0000256" key="1">
    <source>
        <dbReference type="SAM" id="MobiDB-lite"/>
    </source>
</evidence>
<feature type="region of interest" description="Disordered" evidence="1">
    <location>
        <begin position="323"/>
        <end position="433"/>
    </location>
</feature>
<organism evidence="2 3">
    <name type="scientific">Chara braunii</name>
    <name type="common">Braun's stonewort</name>
    <dbReference type="NCBI Taxonomy" id="69332"/>
    <lineage>
        <taxon>Eukaryota</taxon>
        <taxon>Viridiplantae</taxon>
        <taxon>Streptophyta</taxon>
        <taxon>Charophyceae</taxon>
        <taxon>Charales</taxon>
        <taxon>Characeae</taxon>
        <taxon>Chara</taxon>
    </lineage>
</organism>
<sequence length="691" mass="76169">MIDYLNEFVKTRMADPRNYCSFVQTTDERNWDPKCDMYWKLSGNKRTEVWDFLFQPRPPAQTNLEYNRRRNLVFGVLNGYHDAPRESVSNFLRRLEHFFFLMAEPLTLKNYKAQFDEEDPFDAEDMEELSDSETFGLESMPLPRVVGQVGDEGEGAPQRYSTSPAGLKRVFERETVDDQSSDDGEEEREYDYEPCDKLPGDHDTRENDRLFFFGKHHRFTSEDVWGHNVVWHPRIFQPAVKIGKGVMAMKEADGKWSGMNRLGAGPFKKKLSDALVEHLSVMNPERSFSDVTSYAGQKLHELYNDKMLEFRAPFYALETAPPRGIDWRMPQPPSGGQHLESGGGGDEGDGGGDGGDDSGFAEKGLGETSSGEKASGGKGSGGKGSGGKGLAGKGSGGKGSGGKGSGGKGLGRKHRTSGSPKYRETDSHCVASRDSDMRDVAALRSNQVRVDSHLSARTFFPDVEESSSRRAQQRSPVHNTLLLEEGEHLQHSAASAERRNHSLIGTASSFCLEAGMPALRRSEGATVSFLSSGERHKHRIDSELRRSEGTTASSLSSGEHHKHRIDSELLTSPWRPSARSAPHPTSRVVLEGPAAGVLETRGGEYERRASEGVSVDVESKSAAAPGEEELYAGAHAVQREEKTQHWQSRKVLETGGSEYERHASEGASVDSDSKITAAPGETHALQREEET</sequence>
<feature type="region of interest" description="Disordered" evidence="1">
    <location>
        <begin position="529"/>
        <end position="595"/>
    </location>
</feature>
<gene>
    <name evidence="2" type="ORF">CBR_g39833</name>
</gene>
<keyword evidence="3" id="KW-1185">Reference proteome</keyword>
<accession>A0A388LSM7</accession>
<feature type="compositionally biased region" description="Basic and acidic residues" evidence="1">
    <location>
        <begin position="421"/>
        <end position="433"/>
    </location>
</feature>
<feature type="region of interest" description="Disordered" evidence="1">
    <location>
        <begin position="146"/>
        <end position="199"/>
    </location>
</feature>
<evidence type="ECO:0000313" key="3">
    <source>
        <dbReference type="Proteomes" id="UP000265515"/>
    </source>
</evidence>
<proteinExistence type="predicted"/>
<comment type="caution">
    <text evidence="2">The sequence shown here is derived from an EMBL/GenBank/DDBJ whole genome shotgun (WGS) entry which is preliminary data.</text>
</comment>